<gene>
    <name evidence="1" type="ORF">PDIGIT_LOCUS8586</name>
</gene>
<dbReference type="EMBL" id="CAOQHR010000005">
    <property type="protein sequence ID" value="CAI6335503.1"/>
    <property type="molecule type" value="Genomic_DNA"/>
</dbReference>
<dbReference type="Proteomes" id="UP001152607">
    <property type="component" value="Unassembled WGS sequence"/>
</dbReference>
<reference evidence="1" key="1">
    <citation type="submission" date="2023-01" db="EMBL/GenBank/DDBJ databases">
        <authorList>
            <person name="Van Ghelder C."/>
            <person name="Rancurel C."/>
        </authorList>
    </citation>
    <scope>NUCLEOTIDE SEQUENCE</scope>
    <source>
        <strain evidence="1">CNCM I-4278</strain>
    </source>
</reference>
<name>A0A9W4UJQ6_9PLEO</name>
<organism evidence="1 2">
    <name type="scientific">Periconia digitata</name>
    <dbReference type="NCBI Taxonomy" id="1303443"/>
    <lineage>
        <taxon>Eukaryota</taxon>
        <taxon>Fungi</taxon>
        <taxon>Dikarya</taxon>
        <taxon>Ascomycota</taxon>
        <taxon>Pezizomycotina</taxon>
        <taxon>Dothideomycetes</taxon>
        <taxon>Pleosporomycetidae</taxon>
        <taxon>Pleosporales</taxon>
        <taxon>Massarineae</taxon>
        <taxon>Periconiaceae</taxon>
        <taxon>Periconia</taxon>
    </lineage>
</organism>
<proteinExistence type="predicted"/>
<evidence type="ECO:0000313" key="2">
    <source>
        <dbReference type="Proteomes" id="UP001152607"/>
    </source>
</evidence>
<keyword evidence="2" id="KW-1185">Reference proteome</keyword>
<evidence type="ECO:0000313" key="1">
    <source>
        <dbReference type="EMBL" id="CAI6335503.1"/>
    </source>
</evidence>
<dbReference type="AlphaFoldDB" id="A0A9W4UJQ6"/>
<sequence length="100" mass="11574">MYTRTHASYIYINKYTYIYIYIYIYAQPHNNPPHLTPSITPISYLASRPIPIPIHIHIHTSTHVATNHPFRNHIPTTSQSQSHCMNELARRADPLYASGT</sequence>
<comment type="caution">
    <text evidence="1">The sequence shown here is derived from an EMBL/GenBank/DDBJ whole genome shotgun (WGS) entry which is preliminary data.</text>
</comment>
<protein>
    <submittedName>
        <fullName evidence="1">Uncharacterized protein</fullName>
    </submittedName>
</protein>
<accession>A0A9W4UJQ6</accession>